<dbReference type="STRING" id="51028.A0A0N4V987"/>
<evidence type="ECO:0000313" key="1">
    <source>
        <dbReference type="EMBL" id="VDD91763.1"/>
    </source>
</evidence>
<keyword evidence="2" id="KW-1185">Reference proteome</keyword>
<evidence type="ECO:0000313" key="2">
    <source>
        <dbReference type="Proteomes" id="UP000274131"/>
    </source>
</evidence>
<dbReference type="InterPro" id="IPR006212">
    <property type="entry name" value="Furin_repeat"/>
</dbReference>
<sequence length="289" mass="31710">SEPAPSTISFGDLQSVGNCHEECIGCSESRSSTACFACKHLTQTLRNRAGFKCVARCDEGYFIEDDKCRVCSTTCKTCVAAEKCETCHGAKLLIDFDHYSHQDHGTCVDSCPEGLEADCKLATYSSSTAKVFSDTIAVQARCIPKKSRCAPGYYEEVNQACSICDEACRLCHGPGPTKCDDCAENYSNRSVGYCRPCCINGQDPMNYHCGNFLRLREECSRGSTKKCSSSSASIFALFDVSIDCYERLPTQPQGFKYSQLALSSDSDVDESFDLVTTSTHVSKKEEENF</sequence>
<reference evidence="3" key="1">
    <citation type="submission" date="2017-02" db="UniProtKB">
        <authorList>
            <consortium name="WormBaseParasite"/>
        </authorList>
    </citation>
    <scope>IDENTIFICATION</scope>
</reference>
<dbReference type="AlphaFoldDB" id="A0A0N4V987"/>
<dbReference type="SUPFAM" id="SSF57184">
    <property type="entry name" value="Growth factor receptor domain"/>
    <property type="match status" value="2"/>
</dbReference>
<accession>A0A0N4V987</accession>
<dbReference type="InterPro" id="IPR009030">
    <property type="entry name" value="Growth_fac_rcpt_cys_sf"/>
</dbReference>
<reference evidence="1 2" key="2">
    <citation type="submission" date="2018-10" db="EMBL/GenBank/DDBJ databases">
        <authorList>
            <consortium name="Pathogen Informatics"/>
        </authorList>
    </citation>
    <scope>NUCLEOTIDE SEQUENCE [LARGE SCALE GENOMIC DNA]</scope>
</reference>
<dbReference type="Proteomes" id="UP000274131">
    <property type="component" value="Unassembled WGS sequence"/>
</dbReference>
<dbReference type="OrthoDB" id="300641at2759"/>
<dbReference type="EMBL" id="UXUI01008540">
    <property type="protein sequence ID" value="VDD91763.1"/>
    <property type="molecule type" value="Genomic_DNA"/>
</dbReference>
<protein>
    <submittedName>
        <fullName evidence="3">Furin-like_2 domain-containing protein</fullName>
    </submittedName>
</protein>
<proteinExistence type="predicted"/>
<evidence type="ECO:0000313" key="3">
    <source>
        <dbReference type="WBParaSite" id="EVEC_0000699301-mRNA-1"/>
    </source>
</evidence>
<dbReference type="WBParaSite" id="EVEC_0000699301-mRNA-1">
    <property type="protein sequence ID" value="EVEC_0000699301-mRNA-1"/>
    <property type="gene ID" value="EVEC_0000699301"/>
</dbReference>
<organism evidence="3">
    <name type="scientific">Enterobius vermicularis</name>
    <name type="common">Human pinworm</name>
    <dbReference type="NCBI Taxonomy" id="51028"/>
    <lineage>
        <taxon>Eukaryota</taxon>
        <taxon>Metazoa</taxon>
        <taxon>Ecdysozoa</taxon>
        <taxon>Nematoda</taxon>
        <taxon>Chromadorea</taxon>
        <taxon>Rhabditida</taxon>
        <taxon>Spirurina</taxon>
        <taxon>Oxyuridomorpha</taxon>
        <taxon>Oxyuroidea</taxon>
        <taxon>Oxyuridae</taxon>
        <taxon>Enterobius</taxon>
    </lineage>
</organism>
<name>A0A0N4V987_ENTVE</name>
<dbReference type="Gene3D" id="2.10.220.10">
    <property type="entry name" value="Hormone Receptor, Insulin-like Growth Factor Receptor 1, Chain A, domain 2"/>
    <property type="match status" value="1"/>
</dbReference>
<gene>
    <name evidence="1" type="ORF">EVEC_LOCUS6514</name>
</gene>
<dbReference type="SMART" id="SM00261">
    <property type="entry name" value="FU"/>
    <property type="match status" value="3"/>
</dbReference>